<dbReference type="Proteomes" id="UP000321245">
    <property type="component" value="Unassembled WGS sequence"/>
</dbReference>
<dbReference type="Gene3D" id="3.20.80.10">
    <property type="entry name" value="Regulatory factor, effector binding domain"/>
    <property type="match status" value="1"/>
</dbReference>
<reference evidence="2 3" key="1">
    <citation type="submission" date="2019-07" db="EMBL/GenBank/DDBJ databases">
        <title>Whole genome shotgun sequence of Empedobacter brevis NBRC 14943.</title>
        <authorList>
            <person name="Hosoyama A."/>
            <person name="Uohara A."/>
            <person name="Ohji S."/>
            <person name="Ichikawa N."/>
        </authorList>
    </citation>
    <scope>NUCLEOTIDE SEQUENCE [LARGE SCALE GENOMIC DNA]</scope>
    <source>
        <strain evidence="2 3">NBRC 14943</strain>
    </source>
</reference>
<dbReference type="RefSeq" id="WP_019975233.1">
    <property type="nucleotide sequence ID" value="NZ_BJXC01000015.1"/>
</dbReference>
<gene>
    <name evidence="2" type="ORF">EB1_22390</name>
</gene>
<dbReference type="SMART" id="SM00871">
    <property type="entry name" value="AraC_E_bind"/>
    <property type="match status" value="1"/>
</dbReference>
<dbReference type="InterPro" id="IPR053182">
    <property type="entry name" value="YobU-like_regulator"/>
</dbReference>
<comment type="caution">
    <text evidence="2">The sequence shown here is derived from an EMBL/GenBank/DDBJ whole genome shotgun (WGS) entry which is preliminary data.</text>
</comment>
<proteinExistence type="predicted"/>
<dbReference type="OrthoDB" id="9801008at2"/>
<dbReference type="GeneID" id="84649921"/>
<dbReference type="EMBL" id="BJXC01000015">
    <property type="protein sequence ID" value="GEM52449.1"/>
    <property type="molecule type" value="Genomic_DNA"/>
</dbReference>
<dbReference type="Pfam" id="PF14526">
    <property type="entry name" value="Cass2"/>
    <property type="match status" value="1"/>
</dbReference>
<evidence type="ECO:0000259" key="1">
    <source>
        <dbReference type="SMART" id="SM00871"/>
    </source>
</evidence>
<dbReference type="InterPro" id="IPR010499">
    <property type="entry name" value="AraC_E-bd"/>
</dbReference>
<accession>A0A511NI20</accession>
<sequence length="150" mass="17062">MNTLKIIGITTQTSNNNGQAIKDLGELWRRFFGENLIAKIPNAISSNIYAVYTDYESDFTGKYTTIIGLEVASLDEIPQGMVGREFQPQTFKKYIAKGELHEAVGKTWTEIWNDDINLNRTYNYDYELYTDKAQNPMDAEIEIYIGVKGG</sequence>
<name>A0A511NI20_9FLAO</name>
<organism evidence="2 3">
    <name type="scientific">Empedobacter brevis NBRC 14943 = ATCC 43319</name>
    <dbReference type="NCBI Taxonomy" id="1218108"/>
    <lineage>
        <taxon>Bacteria</taxon>
        <taxon>Pseudomonadati</taxon>
        <taxon>Bacteroidota</taxon>
        <taxon>Flavobacteriia</taxon>
        <taxon>Flavobacteriales</taxon>
        <taxon>Weeksellaceae</taxon>
        <taxon>Empedobacter</taxon>
    </lineage>
</organism>
<dbReference type="PANTHER" id="PTHR36444">
    <property type="entry name" value="TRANSCRIPTIONAL REGULATOR PROTEIN YOBU-RELATED"/>
    <property type="match status" value="1"/>
</dbReference>
<evidence type="ECO:0000313" key="3">
    <source>
        <dbReference type="Proteomes" id="UP000321245"/>
    </source>
</evidence>
<dbReference type="InterPro" id="IPR029441">
    <property type="entry name" value="Cass2"/>
</dbReference>
<dbReference type="AlphaFoldDB" id="A0A511NI20"/>
<dbReference type="InterPro" id="IPR011256">
    <property type="entry name" value="Reg_factor_effector_dom_sf"/>
</dbReference>
<feature type="domain" description="AraC effector-binding" evidence="1">
    <location>
        <begin position="1"/>
        <end position="148"/>
    </location>
</feature>
<dbReference type="PANTHER" id="PTHR36444:SF2">
    <property type="entry name" value="TRANSCRIPTIONAL REGULATOR PROTEIN YOBU-RELATED"/>
    <property type="match status" value="1"/>
</dbReference>
<keyword evidence="3" id="KW-1185">Reference proteome</keyword>
<protein>
    <submittedName>
        <fullName evidence="2">AraC family transcriptional regulator</fullName>
    </submittedName>
</protein>
<evidence type="ECO:0000313" key="2">
    <source>
        <dbReference type="EMBL" id="GEM52449.1"/>
    </source>
</evidence>
<dbReference type="STRING" id="1218108.GCA_000382425_01745"/>
<dbReference type="SUPFAM" id="SSF55136">
    <property type="entry name" value="Probable bacterial effector-binding domain"/>
    <property type="match status" value="1"/>
</dbReference>